<evidence type="ECO:0000256" key="1">
    <source>
        <dbReference type="ARBA" id="ARBA00009477"/>
    </source>
</evidence>
<dbReference type="Gene3D" id="2.40.50.100">
    <property type="match status" value="1"/>
</dbReference>
<dbReference type="GO" id="GO:1990281">
    <property type="term" value="C:efflux pump complex"/>
    <property type="evidence" value="ECO:0007669"/>
    <property type="project" value="TreeGrafter"/>
</dbReference>
<dbReference type="GO" id="GO:0015562">
    <property type="term" value="F:efflux transmembrane transporter activity"/>
    <property type="evidence" value="ECO:0007669"/>
    <property type="project" value="TreeGrafter"/>
</dbReference>
<organism evidence="4 5">
    <name type="scientific">Halovibrio salipaludis</name>
    <dbReference type="NCBI Taxonomy" id="2032626"/>
    <lineage>
        <taxon>Bacteria</taxon>
        <taxon>Pseudomonadati</taxon>
        <taxon>Pseudomonadota</taxon>
        <taxon>Gammaproteobacteria</taxon>
        <taxon>Oceanospirillales</taxon>
        <taxon>Halomonadaceae</taxon>
        <taxon>Halovibrio</taxon>
    </lineage>
</organism>
<dbReference type="NCBIfam" id="TIGR01730">
    <property type="entry name" value="RND_mfp"/>
    <property type="match status" value="1"/>
</dbReference>
<dbReference type="Gene3D" id="1.10.287.470">
    <property type="entry name" value="Helix hairpin bin"/>
    <property type="match status" value="1"/>
</dbReference>
<dbReference type="PANTHER" id="PTHR30469:SF29">
    <property type="entry name" value="BLR2860 PROTEIN"/>
    <property type="match status" value="1"/>
</dbReference>
<evidence type="ECO:0000256" key="2">
    <source>
        <dbReference type="SAM" id="Coils"/>
    </source>
</evidence>
<dbReference type="Proteomes" id="UP000218896">
    <property type="component" value="Unassembled WGS sequence"/>
</dbReference>
<dbReference type="Gene3D" id="2.40.30.170">
    <property type="match status" value="1"/>
</dbReference>
<keyword evidence="5" id="KW-1185">Reference proteome</keyword>
<evidence type="ECO:0000313" key="4">
    <source>
        <dbReference type="EMBL" id="PAU81990.1"/>
    </source>
</evidence>
<dbReference type="Pfam" id="PF25954">
    <property type="entry name" value="Beta-barrel_RND_2"/>
    <property type="match status" value="1"/>
</dbReference>
<dbReference type="InterPro" id="IPR006143">
    <property type="entry name" value="RND_pump_MFP"/>
</dbReference>
<reference evidence="4 5" key="1">
    <citation type="submission" date="2017-08" db="EMBL/GenBank/DDBJ databases">
        <title>Halovibrio sewagensis sp. nov., isolated from wastewater of high salinity.</title>
        <authorList>
            <person name="Dong X."/>
            <person name="Zhang G."/>
        </authorList>
    </citation>
    <scope>NUCLEOTIDE SEQUENCE [LARGE SCALE GENOMIC DNA]</scope>
    <source>
        <strain evidence="4 5">YL5-2</strain>
    </source>
</reference>
<name>A0A2A2FAY0_9GAMM</name>
<comment type="caution">
    <text evidence="4">The sequence shown here is derived from an EMBL/GenBank/DDBJ whole genome shotgun (WGS) entry which is preliminary data.</text>
</comment>
<dbReference type="SUPFAM" id="SSF111369">
    <property type="entry name" value="HlyD-like secretion proteins"/>
    <property type="match status" value="1"/>
</dbReference>
<gene>
    <name evidence="4" type="ORF">CK501_02235</name>
</gene>
<feature type="coiled-coil region" evidence="2">
    <location>
        <begin position="102"/>
        <end position="134"/>
    </location>
</feature>
<evidence type="ECO:0000313" key="5">
    <source>
        <dbReference type="Proteomes" id="UP000218896"/>
    </source>
</evidence>
<protein>
    <submittedName>
        <fullName evidence="4">Efflux transporter periplasmic adaptor subunit</fullName>
    </submittedName>
</protein>
<dbReference type="AlphaFoldDB" id="A0A2A2FAY0"/>
<evidence type="ECO:0000259" key="3">
    <source>
        <dbReference type="Pfam" id="PF25954"/>
    </source>
</evidence>
<feature type="domain" description="CusB-like beta-barrel" evidence="3">
    <location>
        <begin position="210"/>
        <end position="276"/>
    </location>
</feature>
<accession>A0A2A2FAY0</accession>
<comment type="similarity">
    <text evidence="1">Belongs to the membrane fusion protein (MFP) (TC 8.A.1) family.</text>
</comment>
<dbReference type="PANTHER" id="PTHR30469">
    <property type="entry name" value="MULTIDRUG RESISTANCE PROTEIN MDTA"/>
    <property type="match status" value="1"/>
</dbReference>
<dbReference type="OrthoDB" id="9806939at2"/>
<dbReference type="EMBL" id="NSKD01000001">
    <property type="protein sequence ID" value="PAU81990.1"/>
    <property type="molecule type" value="Genomic_DNA"/>
</dbReference>
<proteinExistence type="inferred from homology"/>
<dbReference type="RefSeq" id="WP_095616088.1">
    <property type="nucleotide sequence ID" value="NZ_NSKD01000001.1"/>
</dbReference>
<sequence>MINRIPRGPVAMAIVLVILLVLWLLSGDVRRSASNMEDPYEESEASLARVEVSERLATPFQPEVVIQGQVEPWRSVVIRSRVAAQLESLEPLGTEIAQGDRIARLSEEDREEQVERARAELERARTDVEAASRLRGADLASQSEYLARRAEMAAAEAALEQARIALDDLTPEAPFDGSINSHEAEIGDELQPGDPLVALVQTRRLKVSGRVPQQKAGKLANGQSVRVELLDGRELSGKLSFIAHSAHPETRSFRIEAAVPNPDNWRVAGSSATLRIGLAPELATRLSPAHLRLNEAGRLGVRHVSADDEVVFTPVRLLSTDDDGAWVTGLPLRTRLITRGAGFVREGEQVIPVAAGGNGD</sequence>
<keyword evidence="2" id="KW-0175">Coiled coil</keyword>
<dbReference type="InterPro" id="IPR058792">
    <property type="entry name" value="Beta-barrel_RND_2"/>
</dbReference>